<feature type="non-terminal residue" evidence="1">
    <location>
        <position position="128"/>
    </location>
</feature>
<evidence type="ECO:0000313" key="1">
    <source>
        <dbReference type="EMBL" id="KKL85487.1"/>
    </source>
</evidence>
<dbReference type="AlphaFoldDB" id="A0A0F9IDL7"/>
<proteinExistence type="predicted"/>
<evidence type="ECO:0008006" key="2">
    <source>
        <dbReference type="Google" id="ProtNLM"/>
    </source>
</evidence>
<accession>A0A0F9IDL7</accession>
<dbReference type="Pfam" id="PF13814">
    <property type="entry name" value="Replic_Relax"/>
    <property type="match status" value="1"/>
</dbReference>
<dbReference type="InterPro" id="IPR036388">
    <property type="entry name" value="WH-like_DNA-bd_sf"/>
</dbReference>
<protein>
    <recommendedName>
        <fullName evidence="2">HTH hxlR-type domain-containing protein</fullName>
    </recommendedName>
</protein>
<dbReference type="InterPro" id="IPR025855">
    <property type="entry name" value="Replic_Relax"/>
</dbReference>
<dbReference type="Gene3D" id="1.10.10.10">
    <property type="entry name" value="Winged helix-like DNA-binding domain superfamily/Winged helix DNA-binding domain"/>
    <property type="match status" value="1"/>
</dbReference>
<name>A0A0F9IDL7_9ZZZZ</name>
<sequence>MALLLTARDLEILEALRTARYLTTPQIQALFWRESKGGTWGLQKACGRRLRKLMAAGLIRRIEQPVRRGDPSLPYIYSLDKKGAEILMADLGLEPQDVDWRPKNAEANHPFLQHLLLTNEVRIAVLHA</sequence>
<gene>
    <name evidence="1" type="ORF">LCGC14_1954260</name>
</gene>
<comment type="caution">
    <text evidence="1">The sequence shown here is derived from an EMBL/GenBank/DDBJ whole genome shotgun (WGS) entry which is preliminary data.</text>
</comment>
<dbReference type="EMBL" id="LAZR01021393">
    <property type="protein sequence ID" value="KKL85487.1"/>
    <property type="molecule type" value="Genomic_DNA"/>
</dbReference>
<organism evidence="1">
    <name type="scientific">marine sediment metagenome</name>
    <dbReference type="NCBI Taxonomy" id="412755"/>
    <lineage>
        <taxon>unclassified sequences</taxon>
        <taxon>metagenomes</taxon>
        <taxon>ecological metagenomes</taxon>
    </lineage>
</organism>
<reference evidence="1" key="1">
    <citation type="journal article" date="2015" name="Nature">
        <title>Complex archaea that bridge the gap between prokaryotes and eukaryotes.</title>
        <authorList>
            <person name="Spang A."/>
            <person name="Saw J.H."/>
            <person name="Jorgensen S.L."/>
            <person name="Zaremba-Niedzwiedzka K."/>
            <person name="Martijn J."/>
            <person name="Lind A.E."/>
            <person name="van Eijk R."/>
            <person name="Schleper C."/>
            <person name="Guy L."/>
            <person name="Ettema T.J."/>
        </authorList>
    </citation>
    <scope>NUCLEOTIDE SEQUENCE</scope>
</reference>